<dbReference type="SUPFAM" id="SSF47986">
    <property type="entry name" value="DEATH domain"/>
    <property type="match status" value="1"/>
</dbReference>
<name>A0AAV2ICY2_LYMST</name>
<feature type="region of interest" description="Disordered" evidence="9">
    <location>
        <begin position="114"/>
        <end position="136"/>
    </location>
</feature>
<dbReference type="SMART" id="SM00115">
    <property type="entry name" value="CASc"/>
    <property type="match status" value="1"/>
</dbReference>
<feature type="domain" description="CARD" evidence="12">
    <location>
        <begin position="1"/>
        <end position="93"/>
    </location>
</feature>
<reference evidence="13 14" key="1">
    <citation type="submission" date="2024-04" db="EMBL/GenBank/DDBJ databases">
        <authorList>
            <consortium name="Genoscope - CEA"/>
            <person name="William W."/>
        </authorList>
    </citation>
    <scope>NUCLEOTIDE SEQUENCE [LARGE SCALE GENOMIC DNA]</scope>
</reference>
<evidence type="ECO:0000256" key="9">
    <source>
        <dbReference type="SAM" id="MobiDB-lite"/>
    </source>
</evidence>
<keyword evidence="6" id="KW-0865">Zymogen</keyword>
<evidence type="ECO:0000256" key="3">
    <source>
        <dbReference type="ARBA" id="ARBA00022703"/>
    </source>
</evidence>
<dbReference type="InterPro" id="IPR002138">
    <property type="entry name" value="Pept_C14_p10"/>
</dbReference>
<evidence type="ECO:0000259" key="12">
    <source>
        <dbReference type="PROSITE" id="PS50209"/>
    </source>
</evidence>
<dbReference type="PRINTS" id="PR00376">
    <property type="entry name" value="IL1BCENZYME"/>
</dbReference>
<organism evidence="13 14">
    <name type="scientific">Lymnaea stagnalis</name>
    <name type="common">Great pond snail</name>
    <name type="synonym">Helix stagnalis</name>
    <dbReference type="NCBI Taxonomy" id="6523"/>
    <lineage>
        <taxon>Eukaryota</taxon>
        <taxon>Metazoa</taxon>
        <taxon>Spiralia</taxon>
        <taxon>Lophotrochozoa</taxon>
        <taxon>Mollusca</taxon>
        <taxon>Gastropoda</taxon>
        <taxon>Heterobranchia</taxon>
        <taxon>Euthyneura</taxon>
        <taxon>Panpulmonata</taxon>
        <taxon>Hygrophila</taxon>
        <taxon>Lymnaeoidea</taxon>
        <taxon>Lymnaeidae</taxon>
        <taxon>Lymnaea</taxon>
    </lineage>
</organism>
<dbReference type="InterPro" id="IPR001315">
    <property type="entry name" value="CARD"/>
</dbReference>
<dbReference type="CDD" id="cd00032">
    <property type="entry name" value="CASc"/>
    <property type="match status" value="1"/>
</dbReference>
<evidence type="ECO:0000313" key="14">
    <source>
        <dbReference type="Proteomes" id="UP001497497"/>
    </source>
</evidence>
<evidence type="ECO:0000256" key="6">
    <source>
        <dbReference type="ARBA" id="ARBA00023145"/>
    </source>
</evidence>
<dbReference type="Pfam" id="PF00619">
    <property type="entry name" value="CARD"/>
    <property type="match status" value="1"/>
</dbReference>
<dbReference type="SMART" id="SM00114">
    <property type="entry name" value="CARD"/>
    <property type="match status" value="1"/>
</dbReference>
<dbReference type="Gene3D" id="3.40.50.1460">
    <property type="match status" value="1"/>
</dbReference>
<dbReference type="InterPro" id="IPR016129">
    <property type="entry name" value="Caspase_his_AS"/>
</dbReference>
<dbReference type="InterPro" id="IPR001309">
    <property type="entry name" value="Pept_C14_p20"/>
</dbReference>
<dbReference type="CDD" id="cd01671">
    <property type="entry name" value="CARD"/>
    <property type="match status" value="1"/>
</dbReference>
<comment type="caution">
    <text evidence="13">The sequence shown here is derived from an EMBL/GenBank/DDBJ whole genome shotgun (WGS) entry which is preliminary data.</text>
</comment>
<evidence type="ECO:0000256" key="4">
    <source>
        <dbReference type="ARBA" id="ARBA00022801"/>
    </source>
</evidence>
<feature type="domain" description="Caspase family p20" evidence="11">
    <location>
        <begin position="180"/>
        <end position="309"/>
    </location>
</feature>
<feature type="compositionally biased region" description="Basic and acidic residues" evidence="9">
    <location>
        <begin position="123"/>
        <end position="136"/>
    </location>
</feature>
<dbReference type="InterPro" id="IPR015917">
    <property type="entry name" value="Pept_C14A"/>
</dbReference>
<evidence type="ECO:0000259" key="11">
    <source>
        <dbReference type="PROSITE" id="PS50208"/>
    </source>
</evidence>
<dbReference type="EMBL" id="CAXITT010000622">
    <property type="protein sequence ID" value="CAL1544442.1"/>
    <property type="molecule type" value="Genomic_DNA"/>
</dbReference>
<evidence type="ECO:0000256" key="1">
    <source>
        <dbReference type="ARBA" id="ARBA00010134"/>
    </source>
</evidence>
<dbReference type="InterPro" id="IPR002398">
    <property type="entry name" value="Pept_C14"/>
</dbReference>
<evidence type="ECO:0000256" key="8">
    <source>
        <dbReference type="RuleBase" id="RU003971"/>
    </source>
</evidence>
<protein>
    <submittedName>
        <fullName evidence="13">Uncharacterized protein</fullName>
    </submittedName>
</protein>
<dbReference type="SUPFAM" id="SSF52129">
    <property type="entry name" value="Caspase-like"/>
    <property type="match status" value="1"/>
</dbReference>
<evidence type="ECO:0000256" key="5">
    <source>
        <dbReference type="ARBA" id="ARBA00022807"/>
    </source>
</evidence>
<feature type="active site" evidence="7">
    <location>
        <position position="305"/>
    </location>
</feature>
<keyword evidence="3" id="KW-0053">Apoptosis</keyword>
<dbReference type="InterPro" id="IPR011029">
    <property type="entry name" value="DEATH-like_dom_sf"/>
</dbReference>
<dbReference type="InterPro" id="IPR033139">
    <property type="entry name" value="Caspase_cys_AS"/>
</dbReference>
<keyword evidence="14" id="KW-1185">Reference proteome</keyword>
<dbReference type="GO" id="GO:0042981">
    <property type="term" value="P:regulation of apoptotic process"/>
    <property type="evidence" value="ECO:0007669"/>
    <property type="project" value="InterPro"/>
</dbReference>
<dbReference type="Proteomes" id="UP001497497">
    <property type="component" value="Unassembled WGS sequence"/>
</dbReference>
<dbReference type="PROSITE" id="PS50208">
    <property type="entry name" value="CASPASE_P20"/>
    <property type="match status" value="1"/>
</dbReference>
<dbReference type="InterPro" id="IPR029030">
    <property type="entry name" value="Caspase-like_dom_sf"/>
</dbReference>
<accession>A0AAV2ICY2</accession>
<dbReference type="GO" id="GO:0006508">
    <property type="term" value="P:proteolysis"/>
    <property type="evidence" value="ECO:0007669"/>
    <property type="project" value="UniProtKB-KW"/>
</dbReference>
<dbReference type="GO" id="GO:0004197">
    <property type="term" value="F:cysteine-type endopeptidase activity"/>
    <property type="evidence" value="ECO:0007669"/>
    <property type="project" value="InterPro"/>
</dbReference>
<dbReference type="InterPro" id="IPR011600">
    <property type="entry name" value="Pept_C14_caspase"/>
</dbReference>
<gene>
    <name evidence="13" type="ORF">GSLYS_00017955001</name>
</gene>
<dbReference type="PROSITE" id="PS01121">
    <property type="entry name" value="CASPASE_HIS"/>
    <property type="match status" value="1"/>
</dbReference>
<keyword evidence="4" id="KW-0378">Hydrolase</keyword>
<keyword evidence="2" id="KW-0645">Protease</keyword>
<sequence>MDPAHKQLIQDNFMDLLKEIKPQIRFVCRDLLNARIISEHMYEDIIEARRTQSDQTEALLDLIIRRGPNAFGSLYRSILAAELYGAADILEPEKGPHWAPPGAEAENTAVQQFATDDAQSKQGSEKEMHEIKLPDKWPGDSSLIDFQVENVSKTSKAFEEYKKSLTPLGKEYWYQMRNNPRGRALIINNIEFTRMYKRTGSEEDRQGLNKLFTKLEFIVNIQEDKTKDEILKILKRESEMDHSKFDCFILVILSHGCKGGVFGTDGYYETDKTPVNAIKIRDIKEMICSCTSLTNKPKLLFIQACQGLDGDMGKADDPNSHDGSVPELSFDSDVTETLTNLLKSNVEQDDGSREKTPSDADVFVAMATTPGKTAIRNKVTGTWFIQAVIYIFANYSHMYDLNKLMTLVNKLVCKAMTKEGKKQVAEVRNTLQKTFSFFPGLTQSSSL</sequence>
<dbReference type="PROSITE" id="PS50209">
    <property type="entry name" value="CARD"/>
    <property type="match status" value="1"/>
</dbReference>
<dbReference type="PIRSF" id="PIRSF038001">
    <property type="entry name" value="Caspase_ICE"/>
    <property type="match status" value="1"/>
</dbReference>
<keyword evidence="5" id="KW-0788">Thiol protease</keyword>
<comment type="similarity">
    <text evidence="1 8">Belongs to the peptidase C14A family.</text>
</comment>
<feature type="domain" description="Caspase family p10" evidence="10">
    <location>
        <begin position="352"/>
        <end position="439"/>
    </location>
</feature>
<dbReference type="PANTHER" id="PTHR47901">
    <property type="entry name" value="CASPASE RECRUITMENT DOMAIN-CONTAINING PROTEIN 18"/>
    <property type="match status" value="1"/>
</dbReference>
<dbReference type="Pfam" id="PF00656">
    <property type="entry name" value="Peptidase_C14"/>
    <property type="match status" value="1"/>
</dbReference>
<evidence type="ECO:0000313" key="13">
    <source>
        <dbReference type="EMBL" id="CAL1544442.1"/>
    </source>
</evidence>
<dbReference type="GO" id="GO:0006915">
    <property type="term" value="P:apoptotic process"/>
    <property type="evidence" value="ECO:0007669"/>
    <property type="project" value="UniProtKB-KW"/>
</dbReference>
<evidence type="ECO:0000256" key="2">
    <source>
        <dbReference type="ARBA" id="ARBA00022670"/>
    </source>
</evidence>
<dbReference type="Gene3D" id="1.10.533.10">
    <property type="entry name" value="Death Domain, Fas"/>
    <property type="match status" value="1"/>
</dbReference>
<dbReference type="PROSITE" id="PS50207">
    <property type="entry name" value="CASPASE_P10"/>
    <property type="match status" value="1"/>
</dbReference>
<evidence type="ECO:0000259" key="10">
    <source>
        <dbReference type="PROSITE" id="PS50207"/>
    </source>
</evidence>
<dbReference type="PROSITE" id="PS01122">
    <property type="entry name" value="CASPASE_CYS"/>
    <property type="match status" value="1"/>
</dbReference>
<feature type="active site" evidence="7">
    <location>
        <position position="255"/>
    </location>
</feature>
<dbReference type="PANTHER" id="PTHR47901:SF8">
    <property type="entry name" value="CASPASE-3"/>
    <property type="match status" value="1"/>
</dbReference>
<evidence type="ECO:0000256" key="7">
    <source>
        <dbReference type="PIRSR" id="PIRSR038001-1"/>
    </source>
</evidence>
<proteinExistence type="inferred from homology"/>
<dbReference type="AlphaFoldDB" id="A0AAV2ICY2"/>